<reference evidence="1" key="1">
    <citation type="journal article" date="2016" name="PLoS Negl. Trop. Dis.">
        <title>A Deep Insight into the Sialome of Rhodnius neglectus, a Vector of Chagas Disease.</title>
        <authorList>
            <person name="Santiago P.B."/>
            <person name="Assumpcao T.C."/>
            <person name="Araujo C.N."/>
            <person name="Bastos I.M."/>
            <person name="Neves D."/>
            <person name="Silva I.G."/>
            <person name="Charneau S."/>
            <person name="Queiroz R.M."/>
            <person name="Raiol T."/>
            <person name="Oliveira J.V."/>
            <person name="Sousa M.V."/>
            <person name="Calvo E."/>
            <person name="Ribeiro J.M."/>
            <person name="Santana J.M."/>
        </authorList>
    </citation>
    <scope>NUCLEOTIDE SEQUENCE</scope>
    <source>
        <tissue evidence="1">Salivary glands</tissue>
    </source>
</reference>
<name>A0A0P4VJF2_9HEMI</name>
<accession>A0A0P4VJF2</accession>
<dbReference type="EMBL" id="GDKW01004087">
    <property type="protein sequence ID" value="JAI52508.1"/>
    <property type="molecule type" value="mRNA"/>
</dbReference>
<proteinExistence type="evidence at transcript level"/>
<dbReference type="AlphaFoldDB" id="A0A0P4VJF2"/>
<feature type="non-terminal residue" evidence="1">
    <location>
        <position position="1"/>
    </location>
</feature>
<protein>
    <submittedName>
        <fullName evidence="1">Uncharacterized protein</fullName>
    </submittedName>
</protein>
<organism evidence="1">
    <name type="scientific">Rhodnius neglectus</name>
    <dbReference type="NCBI Taxonomy" id="72488"/>
    <lineage>
        <taxon>Eukaryota</taxon>
        <taxon>Metazoa</taxon>
        <taxon>Ecdysozoa</taxon>
        <taxon>Arthropoda</taxon>
        <taxon>Hexapoda</taxon>
        <taxon>Insecta</taxon>
        <taxon>Pterygota</taxon>
        <taxon>Neoptera</taxon>
        <taxon>Paraneoptera</taxon>
        <taxon>Hemiptera</taxon>
        <taxon>Heteroptera</taxon>
        <taxon>Panheteroptera</taxon>
        <taxon>Cimicomorpha</taxon>
        <taxon>Reduviidae</taxon>
        <taxon>Triatominae</taxon>
        <taxon>Rhodnius</taxon>
    </lineage>
</organism>
<evidence type="ECO:0000313" key="1">
    <source>
        <dbReference type="EMBL" id="JAI52508.1"/>
    </source>
</evidence>
<sequence length="73" mass="8746">NRRCLYSNYILKCITYSNYFTQRRYHDDFINLPCEPVVGNILFYKSMTVTHQALLSPMKKFHFLTSSLKTFVK</sequence>